<protein>
    <submittedName>
        <fullName evidence="2">Uncharacterized protein</fullName>
    </submittedName>
</protein>
<dbReference type="EMBL" id="MLGG01000009">
    <property type="protein sequence ID" value="KAK1462316.1"/>
    <property type="molecule type" value="Genomic_DNA"/>
</dbReference>
<evidence type="ECO:0000313" key="2">
    <source>
        <dbReference type="EMBL" id="KAK1462316.1"/>
    </source>
</evidence>
<dbReference type="Proteomes" id="UP001239795">
    <property type="component" value="Unassembled WGS sequence"/>
</dbReference>
<feature type="region of interest" description="Disordered" evidence="1">
    <location>
        <begin position="54"/>
        <end position="86"/>
    </location>
</feature>
<reference evidence="2 3" key="1">
    <citation type="submission" date="2016-10" db="EMBL/GenBank/DDBJ databases">
        <title>The genome sequence of Colletotrichum fioriniae PJ7.</title>
        <authorList>
            <person name="Baroncelli R."/>
        </authorList>
    </citation>
    <scope>NUCLEOTIDE SEQUENCE [LARGE SCALE GENOMIC DNA]</scope>
    <source>
        <strain evidence="2">Col 31</strain>
    </source>
</reference>
<name>A0AAI9UUI2_9PEZI</name>
<organism evidence="2 3">
    <name type="scientific">Colletotrichum melonis</name>
    <dbReference type="NCBI Taxonomy" id="1209925"/>
    <lineage>
        <taxon>Eukaryota</taxon>
        <taxon>Fungi</taxon>
        <taxon>Dikarya</taxon>
        <taxon>Ascomycota</taxon>
        <taxon>Pezizomycotina</taxon>
        <taxon>Sordariomycetes</taxon>
        <taxon>Hypocreomycetidae</taxon>
        <taxon>Glomerellales</taxon>
        <taxon>Glomerellaceae</taxon>
        <taxon>Colletotrichum</taxon>
        <taxon>Colletotrichum acutatum species complex</taxon>
    </lineage>
</organism>
<accession>A0AAI9UUI2</accession>
<proteinExistence type="predicted"/>
<evidence type="ECO:0000313" key="3">
    <source>
        <dbReference type="Proteomes" id="UP001239795"/>
    </source>
</evidence>
<comment type="caution">
    <text evidence="2">The sequence shown here is derived from an EMBL/GenBank/DDBJ whole genome shotgun (WGS) entry which is preliminary data.</text>
</comment>
<gene>
    <name evidence="2" type="ORF">CMEL01_14283</name>
</gene>
<sequence length="149" mass="16796">MRRQRRSCMRLDAGWNRGYVCLFTLCVFSLSSKSCPRPTVGLDFRAIRSRTAIADRHGMNHPARPRPVDPSLPASKSDGPPPAAGTWPSCPFVPVVTRQRRPSLRSCLKTWRFQYFNCLSSFPPPPTRVSSWNGGEIKVRLSSQSTLTY</sequence>
<evidence type="ECO:0000256" key="1">
    <source>
        <dbReference type="SAM" id="MobiDB-lite"/>
    </source>
</evidence>
<keyword evidence="3" id="KW-1185">Reference proteome</keyword>
<dbReference type="AlphaFoldDB" id="A0AAI9UUI2"/>